<dbReference type="EMBL" id="KI964048">
    <property type="protein sequence ID" value="EUC42828.1"/>
    <property type="molecule type" value="Genomic_DNA"/>
</dbReference>
<keyword evidence="3" id="KW-1185">Reference proteome</keyword>
<dbReference type="KEGG" id="bor:COCMIDRAFT_28624"/>
<accession>W6YZ23</accession>
<dbReference type="OrthoDB" id="10506217at2759"/>
<dbReference type="RefSeq" id="XP_007690660.1">
    <property type="nucleotide sequence ID" value="XM_007692470.1"/>
</dbReference>
<reference evidence="2 3" key="1">
    <citation type="journal article" date="2013" name="PLoS Genet.">
        <title>Comparative genome structure, secondary metabolite, and effector coding capacity across Cochliobolus pathogens.</title>
        <authorList>
            <person name="Condon B.J."/>
            <person name="Leng Y."/>
            <person name="Wu D."/>
            <person name="Bushley K.E."/>
            <person name="Ohm R.A."/>
            <person name="Otillar R."/>
            <person name="Martin J."/>
            <person name="Schackwitz W."/>
            <person name="Grimwood J."/>
            <person name="MohdZainudin N."/>
            <person name="Xue C."/>
            <person name="Wang R."/>
            <person name="Manning V.A."/>
            <person name="Dhillon B."/>
            <person name="Tu Z.J."/>
            <person name="Steffenson B.J."/>
            <person name="Salamov A."/>
            <person name="Sun H."/>
            <person name="Lowry S."/>
            <person name="LaButti K."/>
            <person name="Han J."/>
            <person name="Copeland A."/>
            <person name="Lindquist E."/>
            <person name="Barry K."/>
            <person name="Schmutz J."/>
            <person name="Baker S.E."/>
            <person name="Ciuffetti L.M."/>
            <person name="Grigoriev I.V."/>
            <person name="Zhong S."/>
            <person name="Turgeon B.G."/>
        </authorList>
    </citation>
    <scope>NUCLEOTIDE SEQUENCE [LARGE SCALE GENOMIC DNA]</scope>
    <source>
        <strain evidence="2 3">ATCC 44560</strain>
    </source>
</reference>
<organism evidence="2 3">
    <name type="scientific">Bipolaris oryzae ATCC 44560</name>
    <dbReference type="NCBI Taxonomy" id="930090"/>
    <lineage>
        <taxon>Eukaryota</taxon>
        <taxon>Fungi</taxon>
        <taxon>Dikarya</taxon>
        <taxon>Ascomycota</taxon>
        <taxon>Pezizomycotina</taxon>
        <taxon>Dothideomycetes</taxon>
        <taxon>Pleosporomycetidae</taxon>
        <taxon>Pleosporales</taxon>
        <taxon>Pleosporineae</taxon>
        <taxon>Pleosporaceae</taxon>
        <taxon>Bipolaris</taxon>
    </lineage>
</organism>
<evidence type="ECO:0000256" key="1">
    <source>
        <dbReference type="SAM" id="MobiDB-lite"/>
    </source>
</evidence>
<dbReference type="GeneID" id="19121342"/>
<name>W6YZ23_COCMI</name>
<sequence>MLTQRMVLIAERHGHQTNVEKKNSYRLDSWAEWRILTGAMVQRPGPDWGRGPRKFSALHPAPQSSVDSSAAQWACSWGCKGVYSSIRRQNSRVRGVGQRRNKSDKKPDGENSKDVDLCRRMAKGDGWLQLHGGLARPGTVCRARYPDTRSRILRPQRPSFRIPICLAYSKSGSGRYTTGRCNPYLITWALLVRLLVPCSSRTYTGHAARLAQIGPYKPSPVNCPTCPHIEFARKKGSDPPREETLNAIKKKNICSRHQHKGTIR</sequence>
<feature type="region of interest" description="Disordered" evidence="1">
    <location>
        <begin position="90"/>
        <end position="114"/>
    </location>
</feature>
<protein>
    <submittedName>
        <fullName evidence="2">Uncharacterized protein</fullName>
    </submittedName>
</protein>
<evidence type="ECO:0000313" key="3">
    <source>
        <dbReference type="Proteomes" id="UP000054032"/>
    </source>
</evidence>
<dbReference type="AlphaFoldDB" id="W6YZ23"/>
<feature type="compositionally biased region" description="Basic and acidic residues" evidence="1">
    <location>
        <begin position="104"/>
        <end position="114"/>
    </location>
</feature>
<evidence type="ECO:0000313" key="2">
    <source>
        <dbReference type="EMBL" id="EUC42828.1"/>
    </source>
</evidence>
<proteinExistence type="predicted"/>
<dbReference type="HOGENOM" id="CLU_1053706_0_0_1"/>
<gene>
    <name evidence="2" type="ORF">COCMIDRAFT_28624</name>
</gene>
<dbReference type="Proteomes" id="UP000054032">
    <property type="component" value="Unassembled WGS sequence"/>
</dbReference>